<keyword evidence="1" id="KW-0812">Transmembrane</keyword>
<keyword evidence="3" id="KW-1185">Reference proteome</keyword>
<dbReference type="InterPro" id="IPR012902">
    <property type="entry name" value="N_methyl_site"/>
</dbReference>
<evidence type="ECO:0000256" key="1">
    <source>
        <dbReference type="SAM" id="Phobius"/>
    </source>
</evidence>
<dbReference type="EMBL" id="JBHRVV010000001">
    <property type="protein sequence ID" value="MFC3457489.1"/>
    <property type="molecule type" value="Genomic_DNA"/>
</dbReference>
<evidence type="ECO:0000313" key="3">
    <source>
        <dbReference type="Proteomes" id="UP001595665"/>
    </source>
</evidence>
<name>A0ABV7PE89_9BURK</name>
<dbReference type="RefSeq" id="WP_312552299.1">
    <property type="nucleotide sequence ID" value="NZ_JBHRVV010000001.1"/>
</dbReference>
<keyword evidence="1" id="KW-0472">Membrane</keyword>
<reference evidence="3" key="1">
    <citation type="journal article" date="2019" name="Int. J. Syst. Evol. Microbiol.">
        <title>The Global Catalogue of Microorganisms (GCM) 10K type strain sequencing project: providing services to taxonomists for standard genome sequencing and annotation.</title>
        <authorList>
            <consortium name="The Broad Institute Genomics Platform"/>
            <consortium name="The Broad Institute Genome Sequencing Center for Infectious Disease"/>
            <person name="Wu L."/>
            <person name="Ma J."/>
        </authorList>
    </citation>
    <scope>NUCLEOTIDE SEQUENCE [LARGE SCALE GENOMIC DNA]</scope>
    <source>
        <strain evidence="3">CCM 7480</strain>
    </source>
</reference>
<organism evidence="2 3">
    <name type="scientific">Massilia haematophila</name>
    <dbReference type="NCBI Taxonomy" id="457923"/>
    <lineage>
        <taxon>Bacteria</taxon>
        <taxon>Pseudomonadati</taxon>
        <taxon>Pseudomonadota</taxon>
        <taxon>Betaproteobacteria</taxon>
        <taxon>Burkholderiales</taxon>
        <taxon>Oxalobacteraceae</taxon>
        <taxon>Telluria group</taxon>
        <taxon>Massilia</taxon>
    </lineage>
</organism>
<keyword evidence="1" id="KW-1133">Transmembrane helix</keyword>
<dbReference type="Proteomes" id="UP001595665">
    <property type="component" value="Unassembled WGS sequence"/>
</dbReference>
<accession>A0ABV7PE89</accession>
<protein>
    <submittedName>
        <fullName evidence="2">Type II secretion system protein</fullName>
    </submittedName>
</protein>
<dbReference type="Pfam" id="PF07963">
    <property type="entry name" value="N_methyl"/>
    <property type="match status" value="1"/>
</dbReference>
<sequence>MYSEAAGRARRQRGLTMIELIMFIVIVAIALAGIVAVMRLATANSADPLRRKQALMIAEGLLEEVRASGFTLCDPSSPDFDTQTDPTQCAIPENWGQAAPEPVHPRPFDNINDYVAQPNVATAAFNNAAGVLTDVTGTPIGVDGYSATLMVSPVQLNGVGAAGTAANTDVLRIRVRVAFDGGAVELDAYRMRYARPGFQ</sequence>
<gene>
    <name evidence="2" type="ORF">ACFOPH_04425</name>
</gene>
<comment type="caution">
    <text evidence="2">The sequence shown here is derived from an EMBL/GenBank/DDBJ whole genome shotgun (WGS) entry which is preliminary data.</text>
</comment>
<proteinExistence type="predicted"/>
<evidence type="ECO:0000313" key="2">
    <source>
        <dbReference type="EMBL" id="MFC3457489.1"/>
    </source>
</evidence>
<feature type="transmembrane region" description="Helical" evidence="1">
    <location>
        <begin position="20"/>
        <end position="41"/>
    </location>
</feature>